<evidence type="ECO:0008006" key="4">
    <source>
        <dbReference type="Google" id="ProtNLM"/>
    </source>
</evidence>
<evidence type="ECO:0000256" key="1">
    <source>
        <dbReference type="SAM" id="Phobius"/>
    </source>
</evidence>
<gene>
    <name evidence="2" type="ordered locus">Fraau_2190</name>
</gene>
<dbReference type="EMBL" id="CP003350">
    <property type="protein sequence ID" value="AFC86572.1"/>
    <property type="molecule type" value="Genomic_DNA"/>
</dbReference>
<dbReference type="HOGENOM" id="CLU_638975_0_0_6"/>
<protein>
    <recommendedName>
        <fullName evidence="4">Prepilin-type N-terminal cleavage/methylation domain-containing protein</fullName>
    </recommendedName>
</protein>
<sequence length="429" mass="45550">MIPFRFQYRQSGLSLIELMVAMLLGLLLTGGIISVFLSTSGNSRQQALQATLQEDGRFALSRLSEDLSMGNAQYCASVGGASVATASGLKMDAYLRTPQVYVSDISSVLKDLTTPFGGSSANAYPAVPAAPYSWPSFLYMRGYDCGPGSCSPVDPAAGGTGLPPFGTNVGNRVIGSDVLTLRYLNSNGGWAIDGNSSKVVTTGNYVTSIVIVPQSTETDTLMGGHIMMLADCNAAQVFRGTLNGNGFSVGIDYPGITTPSGLAPRLFDLNQDLVNVTYYLQVVSDGNGHTTGALMRRLNGDSSGAEVIRGIERLDFSYGVINSQGKMQYMTALQVDSVSTCPAVERYPLATTPGCLWRFVQSIRINILMDGESPLYSLPASLQNYVYLPDGTALMAPSAHAITPSSQGFPVPMIRRAFSTTVALRNVNP</sequence>
<dbReference type="KEGG" id="fau:Fraau_2190"/>
<dbReference type="InterPro" id="IPR012902">
    <property type="entry name" value="N_methyl_site"/>
</dbReference>
<name>H8L4L7_FRAAD</name>
<reference evidence="2" key="1">
    <citation type="submission" date="2012-02" db="EMBL/GenBank/DDBJ databases">
        <title>The complete genome of Frateuria aurantia DSM 6220.</title>
        <authorList>
            <consortium name="US DOE Joint Genome Institute (JGI-PGF)"/>
            <person name="Lucas S."/>
            <person name="Copeland A."/>
            <person name="Lapidus A."/>
            <person name="Glavina del Rio T."/>
            <person name="Dalin E."/>
            <person name="Tice H."/>
            <person name="Bruce D."/>
            <person name="Goodwin L."/>
            <person name="Pitluck S."/>
            <person name="Peters L."/>
            <person name="Ovchinnikova G."/>
            <person name="Teshima H."/>
            <person name="Kyrpides N."/>
            <person name="Mavromatis K."/>
            <person name="Ivanova N."/>
            <person name="Brettin T."/>
            <person name="Detter J.C."/>
            <person name="Han C."/>
            <person name="Larimer F."/>
            <person name="Land M."/>
            <person name="Hauser L."/>
            <person name="Markowitz V."/>
            <person name="Cheng J.-F."/>
            <person name="Hugenholtz P."/>
            <person name="Woyke T."/>
            <person name="Wu D."/>
            <person name="Brambilla E."/>
            <person name="Klenk H.-P."/>
            <person name="Eisen J.A."/>
        </authorList>
    </citation>
    <scope>NUCLEOTIDE SEQUENCE</scope>
    <source>
        <strain evidence="2">DSM 6220</strain>
    </source>
</reference>
<dbReference type="GO" id="GO:0043683">
    <property type="term" value="P:type IV pilus assembly"/>
    <property type="evidence" value="ECO:0007669"/>
    <property type="project" value="InterPro"/>
</dbReference>
<keyword evidence="1" id="KW-0812">Transmembrane</keyword>
<dbReference type="STRING" id="767434.Fraau_2190"/>
<keyword evidence="1" id="KW-0472">Membrane</keyword>
<dbReference type="RefSeq" id="WP_014403575.1">
    <property type="nucleotide sequence ID" value="NC_017033.1"/>
</dbReference>
<evidence type="ECO:0000313" key="3">
    <source>
        <dbReference type="Proteomes" id="UP000005234"/>
    </source>
</evidence>
<organism evidence="2 3">
    <name type="scientific">Frateuria aurantia (strain ATCC 33424 / DSM 6220 / KCTC 2777 / LMG 1558 / NBRC 3245 / NCIMB 13370)</name>
    <name type="common">Acetobacter aurantius</name>
    <dbReference type="NCBI Taxonomy" id="767434"/>
    <lineage>
        <taxon>Bacteria</taxon>
        <taxon>Pseudomonadati</taxon>
        <taxon>Pseudomonadota</taxon>
        <taxon>Gammaproteobacteria</taxon>
        <taxon>Lysobacterales</taxon>
        <taxon>Rhodanobacteraceae</taxon>
        <taxon>Frateuria</taxon>
    </lineage>
</organism>
<dbReference type="Pfam" id="PF16074">
    <property type="entry name" value="PilW"/>
    <property type="match status" value="1"/>
</dbReference>
<keyword evidence="3" id="KW-1185">Reference proteome</keyword>
<evidence type="ECO:0000313" key="2">
    <source>
        <dbReference type="EMBL" id="AFC86572.1"/>
    </source>
</evidence>
<dbReference type="InterPro" id="IPR032092">
    <property type="entry name" value="PilW"/>
</dbReference>
<dbReference type="AlphaFoldDB" id="H8L4L7"/>
<accession>H8L4L7</accession>
<dbReference type="Pfam" id="PF07963">
    <property type="entry name" value="N_methyl"/>
    <property type="match status" value="1"/>
</dbReference>
<keyword evidence="1" id="KW-1133">Transmembrane helix</keyword>
<dbReference type="PROSITE" id="PS00409">
    <property type="entry name" value="PROKAR_NTER_METHYL"/>
    <property type="match status" value="1"/>
</dbReference>
<feature type="transmembrane region" description="Helical" evidence="1">
    <location>
        <begin position="12"/>
        <end position="37"/>
    </location>
</feature>
<dbReference type="Proteomes" id="UP000005234">
    <property type="component" value="Chromosome"/>
</dbReference>
<proteinExistence type="predicted"/>
<dbReference type="eggNOG" id="COG4966">
    <property type="taxonomic scope" value="Bacteria"/>
</dbReference>